<evidence type="ECO:0000259" key="10">
    <source>
        <dbReference type="Pfam" id="PF02870"/>
    </source>
</evidence>
<dbReference type="InterPro" id="IPR008332">
    <property type="entry name" value="MethylG_MeTrfase_N"/>
</dbReference>
<dbReference type="PANTHER" id="PTHR10815">
    <property type="entry name" value="METHYLATED-DNA--PROTEIN-CYSTEINE METHYLTRANSFERASE"/>
    <property type="match status" value="1"/>
</dbReference>
<dbReference type="CDD" id="cd06445">
    <property type="entry name" value="ATase"/>
    <property type="match status" value="1"/>
</dbReference>
<comment type="similarity">
    <text evidence="2">Belongs to the MGMT family.</text>
</comment>
<evidence type="ECO:0000256" key="3">
    <source>
        <dbReference type="ARBA" id="ARBA00011918"/>
    </source>
</evidence>
<evidence type="ECO:0000256" key="1">
    <source>
        <dbReference type="ARBA" id="ARBA00001286"/>
    </source>
</evidence>
<evidence type="ECO:0000256" key="5">
    <source>
        <dbReference type="ARBA" id="ARBA00022679"/>
    </source>
</evidence>
<dbReference type="AlphaFoldDB" id="A0A1N7H677"/>
<dbReference type="InterPro" id="IPR036217">
    <property type="entry name" value="MethylDNA_cys_MeTrfase_DNAb"/>
</dbReference>
<dbReference type="GO" id="GO:0006281">
    <property type="term" value="P:DNA repair"/>
    <property type="evidence" value="ECO:0007669"/>
    <property type="project" value="UniProtKB-KW"/>
</dbReference>
<dbReference type="InterPro" id="IPR001497">
    <property type="entry name" value="MethylDNA_cys_MeTrfase_AS"/>
</dbReference>
<keyword evidence="12" id="KW-1185">Reference proteome</keyword>
<evidence type="ECO:0000259" key="9">
    <source>
        <dbReference type="Pfam" id="PF01035"/>
    </source>
</evidence>
<dbReference type="InterPro" id="IPR014048">
    <property type="entry name" value="MethylDNA_cys_MeTrfase_DNA-bd"/>
</dbReference>
<dbReference type="InterPro" id="IPR036388">
    <property type="entry name" value="WH-like_DNA-bd_sf"/>
</dbReference>
<dbReference type="EC" id="2.1.1.63" evidence="3"/>
<keyword evidence="6" id="KW-0227">DNA damage</keyword>
<feature type="domain" description="Methylated-DNA-[protein]-cysteine S-methyltransferase DNA binding" evidence="9">
    <location>
        <begin position="67"/>
        <end position="146"/>
    </location>
</feature>
<dbReference type="FunFam" id="1.10.10.10:FF:000214">
    <property type="entry name" value="Methylated-DNA--protein-cysteine methyltransferase"/>
    <property type="match status" value="1"/>
</dbReference>
<dbReference type="SUPFAM" id="SSF46767">
    <property type="entry name" value="Methylated DNA-protein cysteine methyltransferase, C-terminal domain"/>
    <property type="match status" value="1"/>
</dbReference>
<dbReference type="PROSITE" id="PS00374">
    <property type="entry name" value="MGMT"/>
    <property type="match status" value="1"/>
</dbReference>
<keyword evidence="7" id="KW-0234">DNA repair</keyword>
<evidence type="ECO:0000256" key="8">
    <source>
        <dbReference type="ARBA" id="ARBA00049348"/>
    </source>
</evidence>
<dbReference type="EMBL" id="FTNV01000002">
    <property type="protein sequence ID" value="SIS20301.1"/>
    <property type="molecule type" value="Genomic_DNA"/>
</dbReference>
<comment type="catalytic activity">
    <reaction evidence="1">
        <text>a 4-O-methyl-thymidine in DNA + L-cysteinyl-[protein] = a thymidine in DNA + S-methyl-L-cysteinyl-[protein]</text>
        <dbReference type="Rhea" id="RHEA:53428"/>
        <dbReference type="Rhea" id="RHEA-COMP:10131"/>
        <dbReference type="Rhea" id="RHEA-COMP:10132"/>
        <dbReference type="Rhea" id="RHEA-COMP:13555"/>
        <dbReference type="Rhea" id="RHEA-COMP:13556"/>
        <dbReference type="ChEBI" id="CHEBI:29950"/>
        <dbReference type="ChEBI" id="CHEBI:82612"/>
        <dbReference type="ChEBI" id="CHEBI:137386"/>
        <dbReference type="ChEBI" id="CHEBI:137387"/>
        <dbReference type="EC" id="2.1.1.63"/>
    </reaction>
</comment>
<dbReference type="Gene3D" id="1.10.10.10">
    <property type="entry name" value="Winged helix-like DNA-binding domain superfamily/Winged helix DNA-binding domain"/>
    <property type="match status" value="1"/>
</dbReference>
<organism evidence="11 12">
    <name type="scientific">Roseovarius nanhaiticus</name>
    <dbReference type="NCBI Taxonomy" id="573024"/>
    <lineage>
        <taxon>Bacteria</taxon>
        <taxon>Pseudomonadati</taxon>
        <taxon>Pseudomonadota</taxon>
        <taxon>Alphaproteobacteria</taxon>
        <taxon>Rhodobacterales</taxon>
        <taxon>Roseobacteraceae</taxon>
        <taxon>Roseovarius</taxon>
    </lineage>
</organism>
<dbReference type="RefSeq" id="WP_076534549.1">
    <property type="nucleotide sequence ID" value="NZ_FOAC01000003.1"/>
</dbReference>
<name>A0A1N7H677_9RHOB</name>
<keyword evidence="4 11" id="KW-0489">Methyltransferase</keyword>
<accession>A0A1N7H677</accession>
<sequence>MPSASLKTPLGALCVTEEHGAITSLAWHDAFVQDDTPLLRRSLEQLSAYFAGDLTEFDLPTRVAGSAFQREVCAAIAAIPHGETRSYGDLARALKAPAQAIGTGCGGNPIPIIIPCHRVLGTSGLGGFSGKGGVETKVWLLRHEGASGLLI</sequence>
<proteinExistence type="inferred from homology"/>
<gene>
    <name evidence="11" type="ORF">SAMN05421666_2563</name>
</gene>
<dbReference type="PANTHER" id="PTHR10815:SF13">
    <property type="entry name" value="METHYLATED-DNA--PROTEIN-CYSTEINE METHYLTRANSFERASE"/>
    <property type="match status" value="1"/>
</dbReference>
<comment type="catalytic activity">
    <reaction evidence="8">
        <text>a 6-O-methyl-2'-deoxyguanosine in DNA + L-cysteinyl-[protein] = S-methyl-L-cysteinyl-[protein] + a 2'-deoxyguanosine in DNA</text>
        <dbReference type="Rhea" id="RHEA:24000"/>
        <dbReference type="Rhea" id="RHEA-COMP:10131"/>
        <dbReference type="Rhea" id="RHEA-COMP:10132"/>
        <dbReference type="Rhea" id="RHEA-COMP:11367"/>
        <dbReference type="Rhea" id="RHEA-COMP:11368"/>
        <dbReference type="ChEBI" id="CHEBI:29950"/>
        <dbReference type="ChEBI" id="CHEBI:82612"/>
        <dbReference type="ChEBI" id="CHEBI:85445"/>
        <dbReference type="ChEBI" id="CHEBI:85448"/>
        <dbReference type="EC" id="2.1.1.63"/>
    </reaction>
</comment>
<evidence type="ECO:0000256" key="7">
    <source>
        <dbReference type="ARBA" id="ARBA00023204"/>
    </source>
</evidence>
<dbReference type="Pfam" id="PF02870">
    <property type="entry name" value="Methyltransf_1N"/>
    <property type="match status" value="1"/>
</dbReference>
<dbReference type="GO" id="GO:0032259">
    <property type="term" value="P:methylation"/>
    <property type="evidence" value="ECO:0007669"/>
    <property type="project" value="UniProtKB-KW"/>
</dbReference>
<feature type="domain" description="Methylguanine DNA methyltransferase ribonuclease-like" evidence="10">
    <location>
        <begin position="5"/>
        <end position="62"/>
    </location>
</feature>
<evidence type="ECO:0000256" key="4">
    <source>
        <dbReference type="ARBA" id="ARBA00022603"/>
    </source>
</evidence>
<reference evidence="11 12" key="1">
    <citation type="submission" date="2017-01" db="EMBL/GenBank/DDBJ databases">
        <authorList>
            <person name="Mah S.A."/>
            <person name="Swanson W.J."/>
            <person name="Moy G.W."/>
            <person name="Vacquier V.D."/>
        </authorList>
    </citation>
    <scope>NUCLEOTIDE SEQUENCE [LARGE SCALE GENOMIC DNA]</scope>
    <source>
        <strain evidence="11 12">DSM 29590</strain>
    </source>
</reference>
<dbReference type="Gene3D" id="3.30.160.70">
    <property type="entry name" value="Methylated DNA-protein cysteine methyltransferase domain"/>
    <property type="match status" value="1"/>
</dbReference>
<dbReference type="GO" id="GO:0003908">
    <property type="term" value="F:methylated-DNA-[protein]-cysteine S-methyltransferase activity"/>
    <property type="evidence" value="ECO:0007669"/>
    <property type="project" value="UniProtKB-EC"/>
</dbReference>
<dbReference type="NCBIfam" id="TIGR00589">
    <property type="entry name" value="ogt"/>
    <property type="match status" value="1"/>
</dbReference>
<dbReference type="STRING" id="573024.SAMN05216208_2756"/>
<dbReference type="Pfam" id="PF01035">
    <property type="entry name" value="DNA_binding_1"/>
    <property type="match status" value="1"/>
</dbReference>
<evidence type="ECO:0000313" key="12">
    <source>
        <dbReference type="Proteomes" id="UP000186019"/>
    </source>
</evidence>
<dbReference type="OrthoDB" id="9802228at2"/>
<dbReference type="SUPFAM" id="SSF53155">
    <property type="entry name" value="Methylated DNA-protein cysteine methyltransferase domain"/>
    <property type="match status" value="1"/>
</dbReference>
<evidence type="ECO:0000256" key="6">
    <source>
        <dbReference type="ARBA" id="ARBA00022763"/>
    </source>
</evidence>
<protein>
    <recommendedName>
        <fullName evidence="3">methylated-DNA--[protein]-cysteine S-methyltransferase</fullName>
        <ecNumber evidence="3">2.1.1.63</ecNumber>
    </recommendedName>
</protein>
<dbReference type="Proteomes" id="UP000186019">
    <property type="component" value="Unassembled WGS sequence"/>
</dbReference>
<evidence type="ECO:0000256" key="2">
    <source>
        <dbReference type="ARBA" id="ARBA00008711"/>
    </source>
</evidence>
<dbReference type="InterPro" id="IPR036631">
    <property type="entry name" value="MGMT_N_sf"/>
</dbReference>
<evidence type="ECO:0000313" key="11">
    <source>
        <dbReference type="EMBL" id="SIS20301.1"/>
    </source>
</evidence>
<keyword evidence="5 11" id="KW-0808">Transferase</keyword>